<dbReference type="SUPFAM" id="SSF51735">
    <property type="entry name" value="NAD(P)-binding Rossmann-fold domains"/>
    <property type="match status" value="1"/>
</dbReference>
<dbReference type="InterPro" id="IPR051276">
    <property type="entry name" value="Saccharopine_DH-like_oxidrdct"/>
</dbReference>
<dbReference type="GO" id="GO:0005811">
    <property type="term" value="C:lipid droplet"/>
    <property type="evidence" value="ECO:0007669"/>
    <property type="project" value="TreeGrafter"/>
</dbReference>
<proteinExistence type="inferred from homology"/>
<evidence type="ECO:0000256" key="2">
    <source>
        <dbReference type="SAM" id="MobiDB-lite"/>
    </source>
</evidence>
<dbReference type="Proteomes" id="UP000198341">
    <property type="component" value="Chromosome 6"/>
</dbReference>
<feature type="region of interest" description="Disordered" evidence="2">
    <location>
        <begin position="1"/>
        <end position="31"/>
    </location>
</feature>
<gene>
    <name evidence="4" type="ORF">Bathy06g03120</name>
</gene>
<dbReference type="eggNOG" id="KOG2733">
    <property type="taxonomic scope" value="Eukaryota"/>
</dbReference>
<dbReference type="OrthoDB" id="10268090at2759"/>
<evidence type="ECO:0000256" key="1">
    <source>
        <dbReference type="ARBA" id="ARBA00038048"/>
    </source>
</evidence>
<dbReference type="GO" id="GO:0005886">
    <property type="term" value="C:plasma membrane"/>
    <property type="evidence" value="ECO:0007669"/>
    <property type="project" value="TreeGrafter"/>
</dbReference>
<dbReference type="GO" id="GO:0005739">
    <property type="term" value="C:mitochondrion"/>
    <property type="evidence" value="ECO:0007669"/>
    <property type="project" value="TreeGrafter"/>
</dbReference>
<dbReference type="Gene3D" id="3.40.50.720">
    <property type="entry name" value="NAD(P)-binding Rossmann-like Domain"/>
    <property type="match status" value="1"/>
</dbReference>
<protein>
    <submittedName>
        <fullName evidence="4">Saccharopine dehydrogenase</fullName>
    </submittedName>
</protein>
<dbReference type="PANTHER" id="PTHR12286:SF5">
    <property type="entry name" value="SACCHAROPINE DEHYDROGENASE-LIKE OXIDOREDUCTASE"/>
    <property type="match status" value="1"/>
</dbReference>
<dbReference type="AlphaFoldDB" id="K8EGH9"/>
<feature type="domain" description="Saccharopine dehydrogenase NADP binding" evidence="3">
    <location>
        <begin position="40"/>
        <end position="166"/>
    </location>
</feature>
<keyword evidence="5" id="KW-1185">Reference proteome</keyword>
<evidence type="ECO:0000313" key="5">
    <source>
        <dbReference type="Proteomes" id="UP000198341"/>
    </source>
</evidence>
<dbReference type="KEGG" id="bpg:Bathy06g03120"/>
<organism evidence="4 5">
    <name type="scientific">Bathycoccus prasinos</name>
    <dbReference type="NCBI Taxonomy" id="41875"/>
    <lineage>
        <taxon>Eukaryota</taxon>
        <taxon>Viridiplantae</taxon>
        <taxon>Chlorophyta</taxon>
        <taxon>Mamiellophyceae</taxon>
        <taxon>Mamiellales</taxon>
        <taxon>Bathycoccaceae</taxon>
        <taxon>Bathycoccus</taxon>
    </lineage>
</organism>
<dbReference type="GeneID" id="19015292"/>
<dbReference type="InterPro" id="IPR036291">
    <property type="entry name" value="NAD(P)-bd_dom_sf"/>
</dbReference>
<dbReference type="EMBL" id="FO082273">
    <property type="protein sequence ID" value="CCO17131.1"/>
    <property type="molecule type" value="Genomic_DNA"/>
</dbReference>
<evidence type="ECO:0000259" key="3">
    <source>
        <dbReference type="Pfam" id="PF03435"/>
    </source>
</evidence>
<dbReference type="InterPro" id="IPR005097">
    <property type="entry name" value="Sacchrp_dh_NADP-bd"/>
</dbReference>
<sequence length="464" mass="50404">MMPTKPGVAGFKSTSAAQKSDTTTTARDRDRKHQRPYDLIVFGATGFTGALAAKYLAKKDDNVRYALAGRDLEKLQKIANKSTSEESERRSVDVYAGSTPEELREITEKANVVLSFAGPFAKFGFALTEACVATKTHYCDITGEPPFIRKCVEQLHEKAKREKTCVVNCVGYDSIPWDLGAWAVAESFKADGFECVRAEAHAGKSKGGVSGGTIASAAGVIAENSMADLKKMGDPFYCVPELCRDGERPLKREIKENWRLQGDARLDEATGKYTMPSIMAGINSKVVARSYSLLRDKDKENACFAEDFSYGESDFCKDESKANWGARGIKTFGVLFAIPPTRWLLRKTVLPAPGQGPNEDILENGYSNVYVVGHGRDKNDASSKVEPRVAHFEFKNADPGYKGTAALAVEAALCLSLSDKAPGLKMGGCLTPSVALGETLIERLRDAPNFSFSVSALKGKELKV</sequence>
<dbReference type="RefSeq" id="XP_007512531.1">
    <property type="nucleotide sequence ID" value="XM_007512469.1"/>
</dbReference>
<dbReference type="GO" id="GO:0009247">
    <property type="term" value="P:glycolipid biosynthetic process"/>
    <property type="evidence" value="ECO:0007669"/>
    <property type="project" value="TreeGrafter"/>
</dbReference>
<comment type="similarity">
    <text evidence="1">Belongs to the saccharopine dehydrogenase family.</text>
</comment>
<dbReference type="PANTHER" id="PTHR12286">
    <property type="entry name" value="SACCHAROPINE DEHYDROGENASE-LIKE OXIDOREDUCTASE"/>
    <property type="match status" value="1"/>
</dbReference>
<evidence type="ECO:0000313" key="4">
    <source>
        <dbReference type="EMBL" id="CCO17131.1"/>
    </source>
</evidence>
<name>K8EGH9_9CHLO</name>
<accession>K8EGH9</accession>
<dbReference type="Pfam" id="PF03435">
    <property type="entry name" value="Sacchrp_dh_NADP"/>
    <property type="match status" value="1"/>
</dbReference>
<reference evidence="4 5" key="1">
    <citation type="submission" date="2011-10" db="EMBL/GenBank/DDBJ databases">
        <authorList>
            <person name="Genoscope - CEA"/>
        </authorList>
    </citation>
    <scope>NUCLEOTIDE SEQUENCE [LARGE SCALE GENOMIC DNA]</scope>
    <source>
        <strain evidence="4 5">RCC 1105</strain>
    </source>
</reference>